<keyword evidence="7 9" id="KW-0472">Membrane</keyword>
<accession>A0A0B1SXK6</accession>
<dbReference type="InterPro" id="IPR020894">
    <property type="entry name" value="Cadherin_CS"/>
</dbReference>
<dbReference type="SUPFAM" id="SSF49313">
    <property type="entry name" value="Cadherin-like"/>
    <property type="match status" value="4"/>
</dbReference>
<name>A0A0B1SXK6_OESDE</name>
<keyword evidence="5" id="KW-0130">Cell adhesion</keyword>
<reference evidence="11 12" key="1">
    <citation type="submission" date="2014-03" db="EMBL/GenBank/DDBJ databases">
        <title>Draft genome of the hookworm Oesophagostomum dentatum.</title>
        <authorList>
            <person name="Mitreva M."/>
        </authorList>
    </citation>
    <scope>NUCLEOTIDE SEQUENCE [LARGE SCALE GENOMIC DNA]</scope>
    <source>
        <strain evidence="11 12">OD-Hann</strain>
    </source>
</reference>
<evidence type="ECO:0000256" key="9">
    <source>
        <dbReference type="SAM" id="Phobius"/>
    </source>
</evidence>
<proteinExistence type="predicted"/>
<keyword evidence="6 9" id="KW-1133">Transmembrane helix</keyword>
<dbReference type="InterPro" id="IPR015919">
    <property type="entry name" value="Cadherin-like_sf"/>
</dbReference>
<dbReference type="PANTHER" id="PTHR24025">
    <property type="entry name" value="DESMOGLEIN FAMILY MEMBER"/>
    <property type="match status" value="1"/>
</dbReference>
<dbReference type="SMART" id="SM00112">
    <property type="entry name" value="CA"/>
    <property type="match status" value="4"/>
</dbReference>
<organism evidence="11 12">
    <name type="scientific">Oesophagostomum dentatum</name>
    <name type="common">Nodular worm</name>
    <dbReference type="NCBI Taxonomy" id="61180"/>
    <lineage>
        <taxon>Eukaryota</taxon>
        <taxon>Metazoa</taxon>
        <taxon>Ecdysozoa</taxon>
        <taxon>Nematoda</taxon>
        <taxon>Chromadorea</taxon>
        <taxon>Rhabditida</taxon>
        <taxon>Rhabditina</taxon>
        <taxon>Rhabditomorpha</taxon>
        <taxon>Strongyloidea</taxon>
        <taxon>Strongylidae</taxon>
        <taxon>Oesophagostomum</taxon>
    </lineage>
</organism>
<feature type="transmembrane region" description="Helical" evidence="9">
    <location>
        <begin position="388"/>
        <end position="411"/>
    </location>
</feature>
<evidence type="ECO:0000256" key="3">
    <source>
        <dbReference type="ARBA" id="ARBA00022737"/>
    </source>
</evidence>
<protein>
    <submittedName>
        <fullName evidence="11">Cadherin domain protein</fullName>
    </submittedName>
</protein>
<feature type="domain" description="Cadherin" evidence="10">
    <location>
        <begin position="66"/>
        <end position="277"/>
    </location>
</feature>
<dbReference type="CDD" id="cd11304">
    <property type="entry name" value="Cadherin_repeat"/>
    <property type="match status" value="4"/>
</dbReference>
<evidence type="ECO:0000256" key="1">
    <source>
        <dbReference type="ARBA" id="ARBA00004370"/>
    </source>
</evidence>
<keyword evidence="3" id="KW-0677">Repeat</keyword>
<evidence type="ECO:0000256" key="4">
    <source>
        <dbReference type="ARBA" id="ARBA00022837"/>
    </source>
</evidence>
<keyword evidence="12" id="KW-1185">Reference proteome</keyword>
<dbReference type="Pfam" id="PF00028">
    <property type="entry name" value="Cadherin"/>
    <property type="match status" value="2"/>
</dbReference>
<evidence type="ECO:0000256" key="2">
    <source>
        <dbReference type="ARBA" id="ARBA00022692"/>
    </source>
</evidence>
<gene>
    <name evidence="11" type="ORF">OESDEN_10490</name>
</gene>
<feature type="domain" description="Cadherin" evidence="10">
    <location>
        <begin position="9"/>
        <end position="66"/>
    </location>
</feature>
<keyword evidence="4 8" id="KW-0106">Calcium</keyword>
<dbReference type="GO" id="GO:0005886">
    <property type="term" value="C:plasma membrane"/>
    <property type="evidence" value="ECO:0007669"/>
    <property type="project" value="InterPro"/>
</dbReference>
<dbReference type="PRINTS" id="PR00205">
    <property type="entry name" value="CADHERIN"/>
</dbReference>
<dbReference type="GO" id="GO:0007156">
    <property type="term" value="P:homophilic cell adhesion via plasma membrane adhesion molecules"/>
    <property type="evidence" value="ECO:0007669"/>
    <property type="project" value="InterPro"/>
</dbReference>
<evidence type="ECO:0000256" key="7">
    <source>
        <dbReference type="ARBA" id="ARBA00023136"/>
    </source>
</evidence>
<dbReference type="Proteomes" id="UP000053660">
    <property type="component" value="Unassembled WGS sequence"/>
</dbReference>
<feature type="domain" description="Cadherin" evidence="10">
    <location>
        <begin position="278"/>
        <end position="381"/>
    </location>
</feature>
<dbReference type="AlphaFoldDB" id="A0A0B1SXK6"/>
<sequence>MDSKSSELFHIDQLGRLSLRVRLDRESKNYYTFTVDVGSHPATYHQNSTATVIVHVTDINDNSPVFAQPQEVTIRDGIRNGEVLQRLVATDADNGENGRVSYRILSGDDYGIFSIGTDTGALMFNQWEDEQLVRHNDGKWILFVEAKDHGSRQRSIILPVHVSLQLQTWSGSAPFFVVPGYVVPVLETAERDSIVFRARATNRFGINMKTMRYDLKDHDQTFSIDPNNGTIRLKRDLDYESKTSYKMSLMASDENGRSAVVSLEFEVLPVDEYPPVFSQTSYTFQVPLDGDAGAIIGEVQAVDADGGVHGISEYRLETPNILVSVEKRTGVLTLLMKPDKRRNHTIEQITVIAASSEAQQAKATVFLEIGEFPLRTANSTFSSNIFKIGAAATAMLFLLLICLLGCCLFGYRTSKPKEVESPHKQVGVLWNWIGSYA</sequence>
<evidence type="ECO:0000256" key="5">
    <source>
        <dbReference type="ARBA" id="ARBA00022889"/>
    </source>
</evidence>
<dbReference type="InterPro" id="IPR002126">
    <property type="entry name" value="Cadherin-like_dom"/>
</dbReference>
<evidence type="ECO:0000313" key="12">
    <source>
        <dbReference type="Proteomes" id="UP000053660"/>
    </source>
</evidence>
<dbReference type="PROSITE" id="PS50268">
    <property type="entry name" value="CADHERIN_2"/>
    <property type="match status" value="3"/>
</dbReference>
<evidence type="ECO:0000256" key="6">
    <source>
        <dbReference type="ARBA" id="ARBA00022989"/>
    </source>
</evidence>
<keyword evidence="2 9" id="KW-0812">Transmembrane</keyword>
<dbReference type="OrthoDB" id="6252479at2759"/>
<dbReference type="PANTHER" id="PTHR24025:SF23">
    <property type="entry name" value="NEURAL-CADHERIN"/>
    <property type="match status" value="1"/>
</dbReference>
<evidence type="ECO:0000256" key="8">
    <source>
        <dbReference type="PROSITE-ProRule" id="PRU00043"/>
    </source>
</evidence>
<dbReference type="EMBL" id="KN553892">
    <property type="protein sequence ID" value="KHJ89679.1"/>
    <property type="molecule type" value="Genomic_DNA"/>
</dbReference>
<dbReference type="GO" id="GO:0005911">
    <property type="term" value="C:cell-cell junction"/>
    <property type="evidence" value="ECO:0007669"/>
    <property type="project" value="TreeGrafter"/>
</dbReference>
<dbReference type="GO" id="GO:0005509">
    <property type="term" value="F:calcium ion binding"/>
    <property type="evidence" value="ECO:0007669"/>
    <property type="project" value="UniProtKB-UniRule"/>
</dbReference>
<dbReference type="PROSITE" id="PS00232">
    <property type="entry name" value="CADHERIN_1"/>
    <property type="match status" value="1"/>
</dbReference>
<comment type="subcellular location">
    <subcellularLocation>
        <location evidence="1">Membrane</location>
    </subcellularLocation>
</comment>
<evidence type="ECO:0000313" key="11">
    <source>
        <dbReference type="EMBL" id="KHJ89679.1"/>
    </source>
</evidence>
<evidence type="ECO:0000259" key="10">
    <source>
        <dbReference type="PROSITE" id="PS50268"/>
    </source>
</evidence>
<dbReference type="Gene3D" id="2.60.40.60">
    <property type="entry name" value="Cadherins"/>
    <property type="match status" value="4"/>
</dbReference>
<dbReference type="InterPro" id="IPR050971">
    <property type="entry name" value="Cadherin-domain_protein"/>
</dbReference>